<dbReference type="OrthoDB" id="8864979at2759"/>
<feature type="compositionally biased region" description="Basic and acidic residues" evidence="1">
    <location>
        <begin position="34"/>
        <end position="68"/>
    </location>
</feature>
<gene>
    <name evidence="2" type="ORF">Z518_07699</name>
</gene>
<reference evidence="2 3" key="1">
    <citation type="submission" date="2015-01" db="EMBL/GenBank/DDBJ databases">
        <title>The Genome Sequence of Rhinocladiella mackenzie CBS 650.93.</title>
        <authorList>
            <consortium name="The Broad Institute Genomics Platform"/>
            <person name="Cuomo C."/>
            <person name="de Hoog S."/>
            <person name="Gorbushina A."/>
            <person name="Stielow B."/>
            <person name="Teixiera M."/>
            <person name="Abouelleil A."/>
            <person name="Chapman S.B."/>
            <person name="Priest M."/>
            <person name="Young S.K."/>
            <person name="Wortman J."/>
            <person name="Nusbaum C."/>
            <person name="Birren B."/>
        </authorList>
    </citation>
    <scope>NUCLEOTIDE SEQUENCE [LARGE SCALE GENOMIC DNA]</scope>
    <source>
        <strain evidence="2 3">CBS 650.93</strain>
    </source>
</reference>
<keyword evidence="3" id="KW-1185">Reference proteome</keyword>
<dbReference type="Proteomes" id="UP000053617">
    <property type="component" value="Unassembled WGS sequence"/>
</dbReference>
<proteinExistence type="predicted"/>
<evidence type="ECO:0000256" key="1">
    <source>
        <dbReference type="SAM" id="MobiDB-lite"/>
    </source>
</evidence>
<dbReference type="VEuPathDB" id="FungiDB:Z518_07699"/>
<feature type="region of interest" description="Disordered" evidence="1">
    <location>
        <begin position="29"/>
        <end position="68"/>
    </location>
</feature>
<sequence length="384" mass="43409">MEDSLYDTSWLIHSIPALASSFSSLMTSPVRSQQQEKKHQERLTTHAESFREFLSRDRPRYEHEEEKEKLGGLNKCTWARLQRNVTENQPLENQIGRKRKRDARDDMHPLSEGLLVSLVYEKTTYKFIIYTTTTRPGTSKRNRPANSPLPPRTSAGQVAILLSKSSPFTLKAFINYLSDIFALTDIHPLQLSSAFIQSTLHTYLRAIHTSSSTVPNASERTVHDDFKDIIGTIRITITFSTPVAPSLKSLDVAVAPHVVQKSYMHILQETPGSNQRFFMGILSGWIMSKTGLRLPILHQNDTVVYDREDGDLHPPTSNPPMKVSRISTAAYAISVDGRLKFVLRAADAVVGPDSEEETNFVRRANEDLLIAILEEARRKVRERG</sequence>
<dbReference type="EMBL" id="KN847479">
    <property type="protein sequence ID" value="KIX04145.1"/>
    <property type="molecule type" value="Genomic_DNA"/>
</dbReference>
<dbReference type="InterPro" id="IPR025204">
    <property type="entry name" value="CENP-L"/>
</dbReference>
<evidence type="ECO:0000313" key="3">
    <source>
        <dbReference type="Proteomes" id="UP000053617"/>
    </source>
</evidence>
<dbReference type="HOGENOM" id="CLU_644047_0_0_1"/>
<dbReference type="GeneID" id="25295770"/>
<protein>
    <submittedName>
        <fullName evidence="2">Rhinocladiella mackenziei CBS 650.93 unplaced genomic scaffold supercont1.5, whole genome shotgun sequence</fullName>
    </submittedName>
</protein>
<dbReference type="AlphaFoldDB" id="A0A0D2J564"/>
<name>A0A0D2J564_9EURO</name>
<accession>A0A0D2J564</accession>
<organism evidence="2 3">
    <name type="scientific">Rhinocladiella mackenziei CBS 650.93</name>
    <dbReference type="NCBI Taxonomy" id="1442369"/>
    <lineage>
        <taxon>Eukaryota</taxon>
        <taxon>Fungi</taxon>
        <taxon>Dikarya</taxon>
        <taxon>Ascomycota</taxon>
        <taxon>Pezizomycotina</taxon>
        <taxon>Eurotiomycetes</taxon>
        <taxon>Chaetothyriomycetidae</taxon>
        <taxon>Chaetothyriales</taxon>
        <taxon>Herpotrichiellaceae</taxon>
        <taxon>Rhinocladiella</taxon>
    </lineage>
</organism>
<dbReference type="RefSeq" id="XP_013271281.1">
    <property type="nucleotide sequence ID" value="XM_013415827.1"/>
</dbReference>
<evidence type="ECO:0000313" key="2">
    <source>
        <dbReference type="EMBL" id="KIX04145.1"/>
    </source>
</evidence>
<dbReference type="Pfam" id="PF13092">
    <property type="entry name" value="CENP-L"/>
    <property type="match status" value="1"/>
</dbReference>